<dbReference type="InterPro" id="IPR050410">
    <property type="entry name" value="CCR4/nocturin_mRNA_transcr"/>
</dbReference>
<accession>A0AAW1HVH1</accession>
<dbReference type="GO" id="GO:0000175">
    <property type="term" value="F:3'-5'-RNA exonuclease activity"/>
    <property type="evidence" value="ECO:0007669"/>
    <property type="project" value="TreeGrafter"/>
</dbReference>
<name>A0AAW1HVH1_POPJA</name>
<dbReference type="InterPro" id="IPR036691">
    <property type="entry name" value="Endo/exonu/phosph_ase_sf"/>
</dbReference>
<keyword evidence="2" id="KW-0540">Nuclease</keyword>
<reference evidence="2 3" key="1">
    <citation type="journal article" date="2024" name="BMC Genomics">
        <title>De novo assembly and annotation of Popillia japonica's genome with initial clues to its potential as an invasive pest.</title>
        <authorList>
            <person name="Cucini C."/>
            <person name="Boschi S."/>
            <person name="Funari R."/>
            <person name="Cardaioli E."/>
            <person name="Iannotti N."/>
            <person name="Marturano G."/>
            <person name="Paoli F."/>
            <person name="Bruttini M."/>
            <person name="Carapelli A."/>
            <person name="Frati F."/>
            <person name="Nardi F."/>
        </authorList>
    </citation>
    <scope>NUCLEOTIDE SEQUENCE [LARGE SCALE GENOMIC DNA]</scope>
    <source>
        <strain evidence="2">DMR45628</strain>
    </source>
</reference>
<evidence type="ECO:0000259" key="1">
    <source>
        <dbReference type="Pfam" id="PF03372"/>
    </source>
</evidence>
<sequence length="457" mass="53395">MQVNNEAACACNFPEYPYFLYQHCNGIRMNWQHMYSSHILNNGFNMSNCFVMNPFSRSLSESAVPCQQLSNMCFNSYKDRNGALKIDNSRTSSEMSENGVRDWQLTTLGKTLKKLNGGKNPAQDLLVDHPELYKNNDAQSLEWEKRWNNILRDIKSHKCEIICLQEVQQNHIRKYYNTLEGLGYKVEYTTVEYRQPDITILDRDNVGIIATFAPKENSSTEFIVATTHLLYNPRRHDVRLAQIQVLLTEIERMAYRHNSHSTYVPVILTGDLNAEPWSPIYNFIVRGMLQYENTVLRTNYISGKSLIPPKLMITDNCQHAGLLKFRLKNQTLPRFEEQRYIQINLSEEKYDFRNNTEYLQYNFSSGTLTHNFVFNSVYKHKRNSDTEGTTYQNAWITVDYIFYSGMLDASKNFKDNKLKLLSRYTLPTSKQLTNVRIPNVDEGSDHLALLAWFKLEY</sequence>
<dbReference type="Proteomes" id="UP001458880">
    <property type="component" value="Unassembled WGS sequence"/>
</dbReference>
<comment type="caution">
    <text evidence="2">The sequence shown here is derived from an EMBL/GenBank/DDBJ whole genome shotgun (WGS) entry which is preliminary data.</text>
</comment>
<gene>
    <name evidence="2" type="ORF">QE152_g39004</name>
</gene>
<dbReference type="InterPro" id="IPR005135">
    <property type="entry name" value="Endo/exonuclease/phosphatase"/>
</dbReference>
<proteinExistence type="predicted"/>
<feature type="domain" description="Endonuclease/exonuclease/phosphatase" evidence="1">
    <location>
        <begin position="148"/>
        <end position="405"/>
    </location>
</feature>
<dbReference type="Pfam" id="PF03372">
    <property type="entry name" value="Exo_endo_phos"/>
    <property type="match status" value="1"/>
</dbReference>
<protein>
    <submittedName>
        <fullName evidence="2">Endonuclease-reverse transcriptase</fullName>
    </submittedName>
</protein>
<dbReference type="PANTHER" id="PTHR12121:SF34">
    <property type="entry name" value="PROTEIN ANGEL"/>
    <property type="match status" value="1"/>
</dbReference>
<keyword evidence="2" id="KW-0255">Endonuclease</keyword>
<evidence type="ECO:0000313" key="3">
    <source>
        <dbReference type="Proteomes" id="UP001458880"/>
    </source>
</evidence>
<dbReference type="Gene3D" id="3.60.10.10">
    <property type="entry name" value="Endonuclease/exonuclease/phosphatase"/>
    <property type="match status" value="1"/>
</dbReference>
<organism evidence="2 3">
    <name type="scientific">Popillia japonica</name>
    <name type="common">Japanese beetle</name>
    <dbReference type="NCBI Taxonomy" id="7064"/>
    <lineage>
        <taxon>Eukaryota</taxon>
        <taxon>Metazoa</taxon>
        <taxon>Ecdysozoa</taxon>
        <taxon>Arthropoda</taxon>
        <taxon>Hexapoda</taxon>
        <taxon>Insecta</taxon>
        <taxon>Pterygota</taxon>
        <taxon>Neoptera</taxon>
        <taxon>Endopterygota</taxon>
        <taxon>Coleoptera</taxon>
        <taxon>Polyphaga</taxon>
        <taxon>Scarabaeiformia</taxon>
        <taxon>Scarabaeidae</taxon>
        <taxon>Rutelinae</taxon>
        <taxon>Popillia</taxon>
    </lineage>
</organism>
<dbReference type="AlphaFoldDB" id="A0AAW1HVH1"/>
<evidence type="ECO:0000313" key="2">
    <source>
        <dbReference type="EMBL" id="KAK9680548.1"/>
    </source>
</evidence>
<keyword evidence="2" id="KW-0378">Hydrolase</keyword>
<dbReference type="SUPFAM" id="SSF56219">
    <property type="entry name" value="DNase I-like"/>
    <property type="match status" value="1"/>
</dbReference>
<dbReference type="PANTHER" id="PTHR12121">
    <property type="entry name" value="CARBON CATABOLITE REPRESSOR PROTEIN 4"/>
    <property type="match status" value="1"/>
</dbReference>
<keyword evidence="3" id="KW-1185">Reference proteome</keyword>
<dbReference type="GO" id="GO:0004519">
    <property type="term" value="F:endonuclease activity"/>
    <property type="evidence" value="ECO:0007669"/>
    <property type="project" value="UniProtKB-KW"/>
</dbReference>
<dbReference type="EMBL" id="JASPKY010000884">
    <property type="protein sequence ID" value="KAK9680548.1"/>
    <property type="molecule type" value="Genomic_DNA"/>
</dbReference>